<dbReference type="InterPro" id="IPR021457">
    <property type="entry name" value="DUF3108"/>
</dbReference>
<name>A0A432WNE7_9GAMM</name>
<keyword evidence="2" id="KW-1185">Reference proteome</keyword>
<gene>
    <name evidence="1" type="ORF">CWE11_04185</name>
</gene>
<proteinExistence type="predicted"/>
<evidence type="ECO:0000313" key="2">
    <source>
        <dbReference type="Proteomes" id="UP000288405"/>
    </source>
</evidence>
<dbReference type="EMBL" id="PIPM01000003">
    <property type="protein sequence ID" value="RUO35239.1"/>
    <property type="molecule type" value="Genomic_DNA"/>
</dbReference>
<reference evidence="1 2" key="1">
    <citation type="journal article" date="2011" name="Front. Microbiol.">
        <title>Genomic signatures of strain selection and enhancement in Bacillus atrophaeus var. globigii, a historical biowarfare simulant.</title>
        <authorList>
            <person name="Gibbons H.S."/>
            <person name="Broomall S.M."/>
            <person name="McNew L.A."/>
            <person name="Daligault H."/>
            <person name="Chapman C."/>
            <person name="Bruce D."/>
            <person name="Karavis M."/>
            <person name="Krepps M."/>
            <person name="McGregor P.A."/>
            <person name="Hong C."/>
            <person name="Park K.H."/>
            <person name="Akmal A."/>
            <person name="Feldman A."/>
            <person name="Lin J.S."/>
            <person name="Chang W.E."/>
            <person name="Higgs B.W."/>
            <person name="Demirev P."/>
            <person name="Lindquist J."/>
            <person name="Liem A."/>
            <person name="Fochler E."/>
            <person name="Read T.D."/>
            <person name="Tapia R."/>
            <person name="Johnson S."/>
            <person name="Bishop-Lilly K.A."/>
            <person name="Detter C."/>
            <person name="Han C."/>
            <person name="Sozhamannan S."/>
            <person name="Rosenzweig C.N."/>
            <person name="Skowronski E.W."/>
        </authorList>
    </citation>
    <scope>NUCLEOTIDE SEQUENCE [LARGE SCALE GENOMIC DNA]</scope>
    <source>
        <strain evidence="1 2">GYP-17</strain>
    </source>
</reference>
<dbReference type="Proteomes" id="UP000288405">
    <property type="component" value="Unassembled WGS sequence"/>
</dbReference>
<comment type="caution">
    <text evidence="1">The sequence shown here is derived from an EMBL/GenBank/DDBJ whole genome shotgun (WGS) entry which is preliminary data.</text>
</comment>
<evidence type="ECO:0008006" key="3">
    <source>
        <dbReference type="Google" id="ProtNLM"/>
    </source>
</evidence>
<protein>
    <recommendedName>
        <fullName evidence="3">DUF3108 domain-containing protein</fullName>
    </recommendedName>
</protein>
<dbReference type="Pfam" id="PF11306">
    <property type="entry name" value="DUF3108"/>
    <property type="match status" value="1"/>
</dbReference>
<sequence length="308" mass="35727">MIYGLTCQKDCEPFMDDLKQRKPMQKMSYMQVLQARNGSIEGHSPNLGRWTPRAIRTLFSVVVLMTSFSALAAGKDEDVAERTDAAENSSQIAQVITRPYKAEYNLSRRGRNHGTAGRELSRLENGSWRYETFSRASLLLLSDRRFNDTVFQLAETRVEPLSFEYERRGTGSNRHYKVTFDREQQKLLPANGDPVTVEWQDDLLDPNAVLHQLQIDVALGQETFFTYPLVDDDGSLSIYEFEIDKREVIVLGDQRIETIRVSRVREHDRRQTYFWFAPEWNYTLVRMQQIEGGREAAMLSLTSLEFFE</sequence>
<dbReference type="AlphaFoldDB" id="A0A432WNE7"/>
<organism evidence="1 2">
    <name type="scientific">Aliidiomarina sanyensis</name>
    <dbReference type="NCBI Taxonomy" id="1249555"/>
    <lineage>
        <taxon>Bacteria</taxon>
        <taxon>Pseudomonadati</taxon>
        <taxon>Pseudomonadota</taxon>
        <taxon>Gammaproteobacteria</taxon>
        <taxon>Alteromonadales</taxon>
        <taxon>Idiomarinaceae</taxon>
        <taxon>Aliidiomarina</taxon>
    </lineage>
</organism>
<evidence type="ECO:0000313" key="1">
    <source>
        <dbReference type="EMBL" id="RUO35239.1"/>
    </source>
</evidence>
<accession>A0A432WNE7</accession>